<dbReference type="Pfam" id="PF00172">
    <property type="entry name" value="Zn_clus"/>
    <property type="match status" value="1"/>
</dbReference>
<keyword evidence="4" id="KW-1185">Reference proteome</keyword>
<dbReference type="OrthoDB" id="4158087at2759"/>
<dbReference type="InterPro" id="IPR001138">
    <property type="entry name" value="Zn2Cys6_DnaBD"/>
</dbReference>
<dbReference type="PANTHER" id="PTHR37540">
    <property type="entry name" value="TRANSCRIPTION FACTOR (ACR-2), PUTATIVE-RELATED-RELATED"/>
    <property type="match status" value="1"/>
</dbReference>
<organism evidence="3 4">
    <name type="scientific">Cucurbitaria berberidis CBS 394.84</name>
    <dbReference type="NCBI Taxonomy" id="1168544"/>
    <lineage>
        <taxon>Eukaryota</taxon>
        <taxon>Fungi</taxon>
        <taxon>Dikarya</taxon>
        <taxon>Ascomycota</taxon>
        <taxon>Pezizomycotina</taxon>
        <taxon>Dothideomycetes</taxon>
        <taxon>Pleosporomycetidae</taxon>
        <taxon>Pleosporales</taxon>
        <taxon>Pleosporineae</taxon>
        <taxon>Cucurbitariaceae</taxon>
        <taxon>Cucurbitaria</taxon>
    </lineage>
</organism>
<dbReference type="Proteomes" id="UP000800039">
    <property type="component" value="Unassembled WGS sequence"/>
</dbReference>
<dbReference type="SUPFAM" id="SSF57701">
    <property type="entry name" value="Zn2/Cys6 DNA-binding domain"/>
    <property type="match status" value="1"/>
</dbReference>
<dbReference type="CDD" id="cd00067">
    <property type="entry name" value="GAL4"/>
    <property type="match status" value="1"/>
</dbReference>
<evidence type="ECO:0000259" key="2">
    <source>
        <dbReference type="PROSITE" id="PS50048"/>
    </source>
</evidence>
<accession>A0A9P4L9S1</accession>
<dbReference type="AlphaFoldDB" id="A0A9P4L9S1"/>
<dbReference type="InterPro" id="IPR021858">
    <property type="entry name" value="Fun_TF"/>
</dbReference>
<dbReference type="PROSITE" id="PS50048">
    <property type="entry name" value="ZN2_CY6_FUNGAL_2"/>
    <property type="match status" value="1"/>
</dbReference>
<evidence type="ECO:0000256" key="1">
    <source>
        <dbReference type="ARBA" id="ARBA00023242"/>
    </source>
</evidence>
<dbReference type="EMBL" id="ML976615">
    <property type="protein sequence ID" value="KAF1847325.1"/>
    <property type="molecule type" value="Genomic_DNA"/>
</dbReference>
<gene>
    <name evidence="3" type="ORF">K460DRAFT_426042</name>
</gene>
<dbReference type="GO" id="GO:0000981">
    <property type="term" value="F:DNA-binding transcription factor activity, RNA polymerase II-specific"/>
    <property type="evidence" value="ECO:0007669"/>
    <property type="project" value="InterPro"/>
</dbReference>
<dbReference type="Gene3D" id="4.10.240.10">
    <property type="entry name" value="Zn(2)-C6 fungal-type DNA-binding domain"/>
    <property type="match status" value="1"/>
</dbReference>
<evidence type="ECO:0000313" key="4">
    <source>
        <dbReference type="Proteomes" id="UP000800039"/>
    </source>
</evidence>
<evidence type="ECO:0000313" key="3">
    <source>
        <dbReference type="EMBL" id="KAF1847325.1"/>
    </source>
</evidence>
<feature type="domain" description="Zn(2)-C6 fungal-type" evidence="2">
    <location>
        <begin position="8"/>
        <end position="38"/>
    </location>
</feature>
<protein>
    <recommendedName>
        <fullName evidence="2">Zn(2)-C6 fungal-type domain-containing protein</fullName>
    </recommendedName>
</protein>
<dbReference type="RefSeq" id="XP_040789888.1">
    <property type="nucleotide sequence ID" value="XM_040938243.1"/>
</dbReference>
<dbReference type="GeneID" id="63855494"/>
<comment type="caution">
    <text evidence="3">The sequence shown here is derived from an EMBL/GenBank/DDBJ whole genome shotgun (WGS) entry which is preliminary data.</text>
</comment>
<name>A0A9P4L9S1_9PLEO</name>
<sequence length="468" mass="52439">MRKTLRRSCDACARSKLSCDLRSPQCSRCIKRKTACVYANQPLTSAPTKETATSSSEHDIAALWLSKSPMALPVSPGPQSFDPFDSYPKTRLPRVHVQRLIQHCNIAFQYYPLDLNTASNPFVVSWWPLALADPALFHVSLQTASLDVDLRAQKGFTNSEILMADSVSLVRKRVEDPVLAFQNETMDSVVTLAAIEFGKGNTALGTMHIDGVKRMVQMRGGIYQVKLTSPLTARMVSWVSLVVMQSPQFPTQDESGVGDGIAPIPQWQEAVIGMHNPIPPNLAKLDLDPAISDVLVRLRNLFHEPLRFDLSSTDLHDLACFVLHRLLSRPTRSTINDISQASAISECIRYGLVLYMFLIHGPTYFSHAQLQYNATVQLRTYLENMIASLLPNSGSLTLWLLSIGIVASNGTAESHWFTTQSATVSETPGLSNWEDVRIHLKEILWFNSHQVEYQFRQRWEELFRITAV</sequence>
<dbReference type="PROSITE" id="PS00463">
    <property type="entry name" value="ZN2_CY6_FUNGAL_1"/>
    <property type="match status" value="1"/>
</dbReference>
<dbReference type="InterPro" id="IPR036864">
    <property type="entry name" value="Zn2-C6_fun-type_DNA-bd_sf"/>
</dbReference>
<proteinExistence type="predicted"/>
<keyword evidence="1" id="KW-0539">Nucleus</keyword>
<dbReference type="Pfam" id="PF11951">
    <property type="entry name" value="Fungal_trans_2"/>
    <property type="match status" value="1"/>
</dbReference>
<dbReference type="PANTHER" id="PTHR37540:SF5">
    <property type="entry name" value="TRANSCRIPTION FACTOR DOMAIN-CONTAINING PROTEIN"/>
    <property type="match status" value="1"/>
</dbReference>
<dbReference type="SMART" id="SM00066">
    <property type="entry name" value="GAL4"/>
    <property type="match status" value="1"/>
</dbReference>
<dbReference type="GO" id="GO:0008270">
    <property type="term" value="F:zinc ion binding"/>
    <property type="evidence" value="ECO:0007669"/>
    <property type="project" value="InterPro"/>
</dbReference>
<reference evidence="3" key="1">
    <citation type="submission" date="2020-01" db="EMBL/GenBank/DDBJ databases">
        <authorList>
            <consortium name="DOE Joint Genome Institute"/>
            <person name="Haridas S."/>
            <person name="Albert R."/>
            <person name="Binder M."/>
            <person name="Bloem J."/>
            <person name="Labutti K."/>
            <person name="Salamov A."/>
            <person name="Andreopoulos B."/>
            <person name="Baker S.E."/>
            <person name="Barry K."/>
            <person name="Bills G."/>
            <person name="Bluhm B.H."/>
            <person name="Cannon C."/>
            <person name="Castanera R."/>
            <person name="Culley D.E."/>
            <person name="Daum C."/>
            <person name="Ezra D."/>
            <person name="Gonzalez J.B."/>
            <person name="Henrissat B."/>
            <person name="Kuo A."/>
            <person name="Liang C."/>
            <person name="Lipzen A."/>
            <person name="Lutzoni F."/>
            <person name="Magnuson J."/>
            <person name="Mondo S."/>
            <person name="Nolan M."/>
            <person name="Ohm R."/>
            <person name="Pangilinan J."/>
            <person name="Park H.-J."/>
            <person name="Ramirez L."/>
            <person name="Alfaro M."/>
            <person name="Sun H."/>
            <person name="Tritt A."/>
            <person name="Yoshinaga Y."/>
            <person name="Zwiers L.-H."/>
            <person name="Turgeon B.G."/>
            <person name="Goodwin S.B."/>
            <person name="Spatafora J.W."/>
            <person name="Crous P.W."/>
            <person name="Grigoriev I.V."/>
        </authorList>
    </citation>
    <scope>NUCLEOTIDE SEQUENCE</scope>
    <source>
        <strain evidence="3">CBS 394.84</strain>
    </source>
</reference>